<organism evidence="2">
    <name type="scientific">Guillardia theta (strain CCMP2712)</name>
    <name type="common">Cryptophyte</name>
    <dbReference type="NCBI Taxonomy" id="905079"/>
    <lineage>
        <taxon>Eukaryota</taxon>
        <taxon>Cryptophyceae</taxon>
        <taxon>Pyrenomonadales</taxon>
        <taxon>Geminigeraceae</taxon>
        <taxon>Guillardia</taxon>
    </lineage>
</organism>
<reference evidence="4" key="2">
    <citation type="submission" date="2012-11" db="EMBL/GenBank/DDBJ databases">
        <authorList>
            <person name="Kuo A."/>
            <person name="Curtis B.A."/>
            <person name="Tanifuji G."/>
            <person name="Burki F."/>
            <person name="Gruber A."/>
            <person name="Irimia M."/>
            <person name="Maruyama S."/>
            <person name="Arias M.C."/>
            <person name="Ball S.G."/>
            <person name="Gile G.H."/>
            <person name="Hirakawa Y."/>
            <person name="Hopkins J.F."/>
            <person name="Rensing S.A."/>
            <person name="Schmutz J."/>
            <person name="Symeonidi A."/>
            <person name="Elias M."/>
            <person name="Eveleigh R.J."/>
            <person name="Herman E.K."/>
            <person name="Klute M.J."/>
            <person name="Nakayama T."/>
            <person name="Obornik M."/>
            <person name="Reyes-Prieto A."/>
            <person name="Armbrust E.V."/>
            <person name="Aves S.J."/>
            <person name="Beiko R.G."/>
            <person name="Coutinho P."/>
            <person name="Dacks J.B."/>
            <person name="Durnford D.G."/>
            <person name="Fast N.M."/>
            <person name="Green B.R."/>
            <person name="Grisdale C."/>
            <person name="Hempe F."/>
            <person name="Henrissat B."/>
            <person name="Hoppner M.P."/>
            <person name="Ishida K.-I."/>
            <person name="Kim E."/>
            <person name="Koreny L."/>
            <person name="Kroth P.G."/>
            <person name="Liu Y."/>
            <person name="Malik S.-B."/>
            <person name="Maier U.G."/>
            <person name="McRose D."/>
            <person name="Mock T."/>
            <person name="Neilson J.A."/>
            <person name="Onodera N.T."/>
            <person name="Poole A.M."/>
            <person name="Pritham E.J."/>
            <person name="Richards T.A."/>
            <person name="Rocap G."/>
            <person name="Roy S.W."/>
            <person name="Sarai C."/>
            <person name="Schaack S."/>
            <person name="Shirato S."/>
            <person name="Slamovits C.H."/>
            <person name="Spencer D.F."/>
            <person name="Suzuki S."/>
            <person name="Worden A.Z."/>
            <person name="Zauner S."/>
            <person name="Barry K."/>
            <person name="Bell C."/>
            <person name="Bharti A.K."/>
            <person name="Crow J.A."/>
            <person name="Grimwood J."/>
            <person name="Kramer R."/>
            <person name="Lindquist E."/>
            <person name="Lucas S."/>
            <person name="Salamov A."/>
            <person name="McFadden G.I."/>
            <person name="Lane C.E."/>
            <person name="Keeling P.J."/>
            <person name="Gray M.W."/>
            <person name="Grigoriev I.V."/>
            <person name="Archibald J.M."/>
        </authorList>
    </citation>
    <scope>NUCLEOTIDE SEQUENCE</scope>
    <source>
        <strain evidence="4">CCMP2712</strain>
    </source>
</reference>
<dbReference type="PaxDb" id="55529-EKX40482"/>
<keyword evidence="4" id="KW-1185">Reference proteome</keyword>
<evidence type="ECO:0000313" key="2">
    <source>
        <dbReference type="EMBL" id="EKX40482.1"/>
    </source>
</evidence>
<gene>
    <name evidence="2" type="ORF">GUITHDRAFT_113513</name>
</gene>
<dbReference type="KEGG" id="gtt:GUITHDRAFT_113513"/>
<evidence type="ECO:0000256" key="1">
    <source>
        <dbReference type="SAM" id="MobiDB-lite"/>
    </source>
</evidence>
<protein>
    <submittedName>
        <fullName evidence="2 3">Uncharacterized protein</fullName>
    </submittedName>
</protein>
<feature type="region of interest" description="Disordered" evidence="1">
    <location>
        <begin position="129"/>
        <end position="169"/>
    </location>
</feature>
<feature type="region of interest" description="Disordered" evidence="1">
    <location>
        <begin position="60"/>
        <end position="111"/>
    </location>
</feature>
<accession>L1IWK7</accession>
<reference evidence="2 4" key="1">
    <citation type="journal article" date="2012" name="Nature">
        <title>Algal genomes reveal evolutionary mosaicism and the fate of nucleomorphs.</title>
        <authorList>
            <consortium name="DOE Joint Genome Institute"/>
            <person name="Curtis B.A."/>
            <person name="Tanifuji G."/>
            <person name="Burki F."/>
            <person name="Gruber A."/>
            <person name="Irimia M."/>
            <person name="Maruyama S."/>
            <person name="Arias M.C."/>
            <person name="Ball S.G."/>
            <person name="Gile G.H."/>
            <person name="Hirakawa Y."/>
            <person name="Hopkins J.F."/>
            <person name="Kuo A."/>
            <person name="Rensing S.A."/>
            <person name="Schmutz J."/>
            <person name="Symeonidi A."/>
            <person name="Elias M."/>
            <person name="Eveleigh R.J."/>
            <person name="Herman E.K."/>
            <person name="Klute M.J."/>
            <person name="Nakayama T."/>
            <person name="Obornik M."/>
            <person name="Reyes-Prieto A."/>
            <person name="Armbrust E.V."/>
            <person name="Aves S.J."/>
            <person name="Beiko R.G."/>
            <person name="Coutinho P."/>
            <person name="Dacks J.B."/>
            <person name="Durnford D.G."/>
            <person name="Fast N.M."/>
            <person name="Green B.R."/>
            <person name="Grisdale C.J."/>
            <person name="Hempel F."/>
            <person name="Henrissat B."/>
            <person name="Hoppner M.P."/>
            <person name="Ishida K."/>
            <person name="Kim E."/>
            <person name="Koreny L."/>
            <person name="Kroth P.G."/>
            <person name="Liu Y."/>
            <person name="Malik S.B."/>
            <person name="Maier U.G."/>
            <person name="McRose D."/>
            <person name="Mock T."/>
            <person name="Neilson J.A."/>
            <person name="Onodera N.T."/>
            <person name="Poole A.M."/>
            <person name="Pritham E.J."/>
            <person name="Richards T.A."/>
            <person name="Rocap G."/>
            <person name="Roy S.W."/>
            <person name="Sarai C."/>
            <person name="Schaack S."/>
            <person name="Shirato S."/>
            <person name="Slamovits C.H."/>
            <person name="Spencer D.F."/>
            <person name="Suzuki S."/>
            <person name="Worden A.Z."/>
            <person name="Zauner S."/>
            <person name="Barry K."/>
            <person name="Bell C."/>
            <person name="Bharti A.K."/>
            <person name="Crow J.A."/>
            <person name="Grimwood J."/>
            <person name="Kramer R."/>
            <person name="Lindquist E."/>
            <person name="Lucas S."/>
            <person name="Salamov A."/>
            <person name="McFadden G.I."/>
            <person name="Lane C.E."/>
            <person name="Keeling P.J."/>
            <person name="Gray M.W."/>
            <person name="Grigoriev I.V."/>
            <person name="Archibald J.M."/>
        </authorList>
    </citation>
    <scope>NUCLEOTIDE SEQUENCE</scope>
    <source>
        <strain evidence="2 4">CCMP2712</strain>
    </source>
</reference>
<dbReference type="Proteomes" id="UP000011087">
    <property type="component" value="Unassembled WGS sequence"/>
</dbReference>
<evidence type="ECO:0000313" key="3">
    <source>
        <dbReference type="EnsemblProtists" id="EKX40482"/>
    </source>
</evidence>
<dbReference type="HOGENOM" id="CLU_1059403_0_0_1"/>
<proteinExistence type="predicted"/>
<feature type="compositionally biased region" description="Polar residues" evidence="1">
    <location>
        <begin position="83"/>
        <end position="92"/>
    </location>
</feature>
<dbReference type="EMBL" id="JH993031">
    <property type="protein sequence ID" value="EKX40482.1"/>
    <property type="molecule type" value="Genomic_DNA"/>
</dbReference>
<dbReference type="GeneID" id="19047047"/>
<evidence type="ECO:0000313" key="4">
    <source>
        <dbReference type="Proteomes" id="UP000011087"/>
    </source>
</evidence>
<reference evidence="3" key="3">
    <citation type="submission" date="2016-03" db="UniProtKB">
        <authorList>
            <consortium name="EnsemblProtists"/>
        </authorList>
    </citation>
    <scope>IDENTIFICATION</scope>
</reference>
<dbReference type="AlphaFoldDB" id="L1IWK7"/>
<name>L1IWK7_GUITC</name>
<dbReference type="RefSeq" id="XP_005827462.1">
    <property type="nucleotide sequence ID" value="XM_005827405.1"/>
</dbReference>
<dbReference type="EnsemblProtists" id="EKX40482">
    <property type="protein sequence ID" value="EKX40482"/>
    <property type="gene ID" value="GUITHDRAFT_113513"/>
</dbReference>
<sequence length="263" mass="29398">MTALENISAIPNFERGRLSPVAKIRSDVAMTRRSLDLPQPRNDPDRFSIRHKKNVVMIPPTTRDRRISMPDEPSFSWSPEPDTATNGKQDSTGGWAVSSVKGQAQSRQARDLSIMRKWHTIDTIDASQGMDDLLGRDGLNSPVAGSKKHPTSLDADQQGHKKGKGSSSPLMRVRSRVFAAIQMMPATSRYKAKNLPQGTLAPLDHHIPSFGADRAAMDIKEEDEEEVNHAAEDFSDSLIHNLIEQQRENFEIYRKYLNKADSL</sequence>